<organism evidence="2 3">
    <name type="scientific">Nemorincola caseinilytica</name>
    <dbReference type="NCBI Taxonomy" id="2054315"/>
    <lineage>
        <taxon>Bacteria</taxon>
        <taxon>Pseudomonadati</taxon>
        <taxon>Bacteroidota</taxon>
        <taxon>Chitinophagia</taxon>
        <taxon>Chitinophagales</taxon>
        <taxon>Chitinophagaceae</taxon>
        <taxon>Nemorincola</taxon>
    </lineage>
</organism>
<evidence type="ECO:0008006" key="4">
    <source>
        <dbReference type="Google" id="ProtNLM"/>
    </source>
</evidence>
<protein>
    <recommendedName>
        <fullName evidence="4">DUF1579 domain-containing protein</fullName>
    </recommendedName>
</protein>
<dbReference type="InterPro" id="IPR011473">
    <property type="entry name" value="DUF1579"/>
</dbReference>
<accession>A0ABP8NLZ0</accession>
<dbReference type="Proteomes" id="UP001500067">
    <property type="component" value="Unassembled WGS sequence"/>
</dbReference>
<evidence type="ECO:0000256" key="1">
    <source>
        <dbReference type="SAM" id="MobiDB-lite"/>
    </source>
</evidence>
<sequence>MFSAIIAAMTGCKDEAANMPQGAELATTSERTSKDETKATPLSQEVNTLTMDPTEAAIKNMTPGPEHKELAASEGRWETSMTYWDHEGATPTVTKGTCEMKMVLGGRYQQSIYKGNVNGTEFEGIGYVAYDNAKKMFVNTWIDNMGTGILYLEGAYDANSNSTEMVGKCMDPATCRQKGMRQITKNLDENTQVMEMYETPENGREYKTMEIRFAKR</sequence>
<feature type="region of interest" description="Disordered" evidence="1">
    <location>
        <begin position="19"/>
        <end position="41"/>
    </location>
</feature>
<dbReference type="Pfam" id="PF07617">
    <property type="entry name" value="DUF1579"/>
    <property type="match status" value="1"/>
</dbReference>
<evidence type="ECO:0000313" key="3">
    <source>
        <dbReference type="Proteomes" id="UP001500067"/>
    </source>
</evidence>
<reference evidence="3" key="1">
    <citation type="journal article" date="2019" name="Int. J. Syst. Evol. Microbiol.">
        <title>The Global Catalogue of Microorganisms (GCM) 10K type strain sequencing project: providing services to taxonomists for standard genome sequencing and annotation.</title>
        <authorList>
            <consortium name="The Broad Institute Genomics Platform"/>
            <consortium name="The Broad Institute Genome Sequencing Center for Infectious Disease"/>
            <person name="Wu L."/>
            <person name="Ma J."/>
        </authorList>
    </citation>
    <scope>NUCLEOTIDE SEQUENCE [LARGE SCALE GENOMIC DNA]</scope>
    <source>
        <strain evidence="3">JCM 32105</strain>
    </source>
</reference>
<dbReference type="EMBL" id="BAABFA010000023">
    <property type="protein sequence ID" value="GAA4469285.1"/>
    <property type="molecule type" value="Genomic_DNA"/>
</dbReference>
<gene>
    <name evidence="2" type="ORF">GCM10023093_28430</name>
</gene>
<proteinExistence type="predicted"/>
<keyword evidence="3" id="KW-1185">Reference proteome</keyword>
<name>A0ABP8NLZ0_9BACT</name>
<comment type="caution">
    <text evidence="2">The sequence shown here is derived from an EMBL/GenBank/DDBJ whole genome shotgun (WGS) entry which is preliminary data.</text>
</comment>
<evidence type="ECO:0000313" key="2">
    <source>
        <dbReference type="EMBL" id="GAA4469285.1"/>
    </source>
</evidence>